<comment type="caution">
    <text evidence="2">The sequence shown here is derived from an EMBL/GenBank/DDBJ whole genome shotgun (WGS) entry which is preliminary data.</text>
</comment>
<keyword evidence="1" id="KW-0472">Membrane</keyword>
<reference evidence="2 3" key="1">
    <citation type="submission" date="2018-11" db="EMBL/GenBank/DDBJ databases">
        <title>Gemmobacter sp. nov., YIM 102744-1 draft genome.</title>
        <authorList>
            <person name="Li G."/>
            <person name="Jiang Y."/>
        </authorList>
    </citation>
    <scope>NUCLEOTIDE SEQUENCE [LARGE SCALE GENOMIC DNA]</scope>
    <source>
        <strain evidence="2 3">YIM 102744-1</strain>
    </source>
</reference>
<feature type="transmembrane region" description="Helical" evidence="1">
    <location>
        <begin position="129"/>
        <end position="150"/>
    </location>
</feature>
<organism evidence="2 3">
    <name type="scientific">Falsigemmobacter faecalis</name>
    <dbReference type="NCBI Taxonomy" id="2488730"/>
    <lineage>
        <taxon>Bacteria</taxon>
        <taxon>Pseudomonadati</taxon>
        <taxon>Pseudomonadota</taxon>
        <taxon>Alphaproteobacteria</taxon>
        <taxon>Rhodobacterales</taxon>
        <taxon>Paracoccaceae</taxon>
        <taxon>Falsigemmobacter</taxon>
    </lineage>
</organism>
<protein>
    <submittedName>
        <fullName evidence="2">Uncharacterized protein</fullName>
    </submittedName>
</protein>
<proteinExistence type="predicted"/>
<keyword evidence="1" id="KW-0812">Transmembrane</keyword>
<evidence type="ECO:0000313" key="2">
    <source>
        <dbReference type="EMBL" id="RRH71065.1"/>
    </source>
</evidence>
<keyword evidence="3" id="KW-1185">Reference proteome</keyword>
<name>A0A3P3D9N6_9RHOB</name>
<dbReference type="RefSeq" id="WP_124966344.1">
    <property type="nucleotide sequence ID" value="NZ_RRAZ01000033.1"/>
</dbReference>
<dbReference type="Proteomes" id="UP000282125">
    <property type="component" value="Unassembled WGS sequence"/>
</dbReference>
<accession>A0A3P3D9N6</accession>
<keyword evidence="1" id="KW-1133">Transmembrane helix</keyword>
<dbReference type="OrthoDB" id="9971885at2"/>
<gene>
    <name evidence="2" type="ORF">EG244_16845</name>
</gene>
<dbReference type="AlphaFoldDB" id="A0A3P3D9N6"/>
<dbReference type="EMBL" id="RRAZ01000033">
    <property type="protein sequence ID" value="RRH71065.1"/>
    <property type="molecule type" value="Genomic_DNA"/>
</dbReference>
<evidence type="ECO:0000256" key="1">
    <source>
        <dbReference type="SAM" id="Phobius"/>
    </source>
</evidence>
<evidence type="ECO:0000313" key="3">
    <source>
        <dbReference type="Proteomes" id="UP000282125"/>
    </source>
</evidence>
<sequence length="209" mass="22297">MDDNRLRDVLAVLVEEIGALKVAAQDSAAIQTQHSADIRNLAAGITATRRALDPEALGKHVAKNIDDFLGDQVELLARAVRINHDAARQAADLAAKLKDVTAEAETANRGLRSIATRIEAHAGRSKWDFAVLAAGMAVAALLAGAGAVYWTKQSLGKIGFQDAVQLIKNDRTSYWCGRAGSAKPIQDATGKYFCPVRMEGFQGGEEEGD</sequence>